<keyword evidence="3" id="KW-1185">Reference proteome</keyword>
<accession>A0A7W8QI37</accession>
<reference evidence="2 3" key="1">
    <citation type="submission" date="2020-08" db="EMBL/GenBank/DDBJ databases">
        <title>Sequencing the genomes of 1000 actinobacteria strains.</title>
        <authorList>
            <person name="Klenk H.-P."/>
        </authorList>
    </citation>
    <scope>NUCLEOTIDE SEQUENCE [LARGE SCALE GENOMIC DNA]</scope>
    <source>
        <strain evidence="2 3">DSM 44551</strain>
    </source>
</reference>
<gene>
    <name evidence="2" type="ORF">HDA36_000972</name>
</gene>
<dbReference type="AlphaFoldDB" id="A0A7W8QI37"/>
<dbReference type="Gene3D" id="1.25.10.10">
    <property type="entry name" value="Leucine-rich Repeat Variant"/>
    <property type="match status" value="1"/>
</dbReference>
<feature type="region of interest" description="Disordered" evidence="1">
    <location>
        <begin position="387"/>
        <end position="423"/>
    </location>
</feature>
<dbReference type="InterPro" id="IPR011989">
    <property type="entry name" value="ARM-like"/>
</dbReference>
<protein>
    <recommendedName>
        <fullName evidence="4">HEAT repeat domain-containing protein</fullName>
    </recommendedName>
</protein>
<dbReference type="Proteomes" id="UP000572635">
    <property type="component" value="Unassembled WGS sequence"/>
</dbReference>
<sequence>MPDSRLDAALAVPDRRNALESLEEIAAAPPGGPAALAACAGRRYESANADERWLLRHLLGLLPEAGGPVVLDLLARVPSADLLSLAVRRRLAVPAPVLDGLVERLGCTELVVDALGLSGDPGRAEVLGGLLDEEKVRGRAALALARLGAREWTVPIARRLSETTGLAHAAFAVALEEMGDTAAVPYLLDWLARSPGPPAGDVHLALARLTGRDPLIPTSATVQEYSAHVRRVWADLDLTAPPAPRMCRVTAEAPGRLRFSLDEGRGRIRVDYDPPSPGSPWPRWNKTLHVGGRALYRVSSGCGTCETMMGLLGFPPPEAKTEAARVRGALANPRGLTAATADALEPLITELASGDYRAHLVDLPLERVDAPERSWWLRRAAVRADPERRRPDPVDWPGTGHFQTPRMSPGPPPTYGSVLPSQPLDRLDPATVRRHASAIARGERPAALLLAWAEHRCVEAEWEERFLIGVILDGHHRLAAYAAAGVPARLLVLTRTESGGTFEEVLDAL</sequence>
<evidence type="ECO:0008006" key="4">
    <source>
        <dbReference type="Google" id="ProtNLM"/>
    </source>
</evidence>
<comment type="caution">
    <text evidence="2">The sequence shown here is derived from an EMBL/GenBank/DDBJ whole genome shotgun (WGS) entry which is preliminary data.</text>
</comment>
<evidence type="ECO:0000313" key="3">
    <source>
        <dbReference type="Proteomes" id="UP000572635"/>
    </source>
</evidence>
<dbReference type="RefSeq" id="WP_184389129.1">
    <property type="nucleotide sequence ID" value="NZ_BAAAJD010000034.1"/>
</dbReference>
<organism evidence="2 3">
    <name type="scientific">Nocardiopsis composta</name>
    <dbReference type="NCBI Taxonomy" id="157465"/>
    <lineage>
        <taxon>Bacteria</taxon>
        <taxon>Bacillati</taxon>
        <taxon>Actinomycetota</taxon>
        <taxon>Actinomycetes</taxon>
        <taxon>Streptosporangiales</taxon>
        <taxon>Nocardiopsidaceae</taxon>
        <taxon>Nocardiopsis</taxon>
    </lineage>
</organism>
<proteinExistence type="predicted"/>
<name>A0A7W8QI37_9ACTN</name>
<evidence type="ECO:0000256" key="1">
    <source>
        <dbReference type="SAM" id="MobiDB-lite"/>
    </source>
</evidence>
<dbReference type="EMBL" id="JACHDB010000001">
    <property type="protein sequence ID" value="MBB5430888.1"/>
    <property type="molecule type" value="Genomic_DNA"/>
</dbReference>
<evidence type="ECO:0000313" key="2">
    <source>
        <dbReference type="EMBL" id="MBB5430888.1"/>
    </source>
</evidence>